<evidence type="ECO:0008006" key="4">
    <source>
        <dbReference type="Google" id="ProtNLM"/>
    </source>
</evidence>
<keyword evidence="1" id="KW-0472">Membrane</keyword>
<accession>A0A2S3I1D1</accession>
<organism evidence="3">
    <name type="scientific">Panicum hallii</name>
    <dbReference type="NCBI Taxonomy" id="206008"/>
    <lineage>
        <taxon>Eukaryota</taxon>
        <taxon>Viridiplantae</taxon>
        <taxon>Streptophyta</taxon>
        <taxon>Embryophyta</taxon>
        <taxon>Tracheophyta</taxon>
        <taxon>Spermatophyta</taxon>
        <taxon>Magnoliopsida</taxon>
        <taxon>Liliopsida</taxon>
        <taxon>Poales</taxon>
        <taxon>Poaceae</taxon>
        <taxon>PACMAD clade</taxon>
        <taxon>Panicoideae</taxon>
        <taxon>Panicodae</taxon>
        <taxon>Paniceae</taxon>
        <taxon>Panicinae</taxon>
        <taxon>Panicum</taxon>
        <taxon>Panicum sect. Panicum</taxon>
    </lineage>
</organism>
<proteinExistence type="predicted"/>
<keyword evidence="1" id="KW-1133">Transmembrane helix</keyword>
<keyword evidence="1" id="KW-0812">Transmembrane</keyword>
<dbReference type="AlphaFoldDB" id="A0A2S3I1D1"/>
<name>A0A2S3I1D1_9POAL</name>
<sequence>MVLSASRKSLVVLCFFSSLLVLSVATETSGADAAAARKMTPGGAAGAADDTPGYGYPPGYGAGNKIMASGALVTFCCFFPLLF</sequence>
<feature type="transmembrane region" description="Helical" evidence="1">
    <location>
        <begin position="66"/>
        <end position="82"/>
    </location>
</feature>
<dbReference type="Gramene" id="PAN34379">
    <property type="protein sequence ID" value="PAN34379"/>
    <property type="gene ID" value="PAHAL_6G088500"/>
</dbReference>
<feature type="chain" id="PRO_5015608868" description="Cysteine-rich transmembrane CYSTM domain-containing protein" evidence="2">
    <location>
        <begin position="26"/>
        <end position="83"/>
    </location>
</feature>
<evidence type="ECO:0000313" key="3">
    <source>
        <dbReference type="EMBL" id="PAN34379.1"/>
    </source>
</evidence>
<dbReference type="EMBL" id="CM008051">
    <property type="protein sequence ID" value="PAN34379.1"/>
    <property type="molecule type" value="Genomic_DNA"/>
</dbReference>
<feature type="signal peptide" evidence="2">
    <location>
        <begin position="1"/>
        <end position="25"/>
    </location>
</feature>
<reference evidence="3" key="1">
    <citation type="submission" date="2018-04" db="EMBL/GenBank/DDBJ databases">
        <title>WGS assembly of Panicum hallii.</title>
        <authorList>
            <person name="Lovell J."/>
            <person name="Jenkins J."/>
            <person name="Lowry D."/>
            <person name="Mamidi S."/>
            <person name="Sreedasyam A."/>
            <person name="Weng X."/>
            <person name="Barry K."/>
            <person name="Bonette J."/>
            <person name="Campitelli B."/>
            <person name="Daum C."/>
            <person name="Gordon S."/>
            <person name="Gould B."/>
            <person name="Lipzen A."/>
            <person name="Macqueen A."/>
            <person name="Palacio-Mejia J."/>
            <person name="Plott C."/>
            <person name="Shakirov E."/>
            <person name="Shu S."/>
            <person name="Yoshinaga Y."/>
            <person name="Zane M."/>
            <person name="Rokhsar D."/>
            <person name="Grimwood J."/>
            <person name="Schmutz J."/>
            <person name="Juenger T."/>
        </authorList>
    </citation>
    <scope>NUCLEOTIDE SEQUENCE [LARGE SCALE GENOMIC DNA]</scope>
    <source>
        <strain evidence="3">FIL2</strain>
    </source>
</reference>
<dbReference type="Proteomes" id="UP000243499">
    <property type="component" value="Chromosome 6"/>
</dbReference>
<evidence type="ECO:0000256" key="2">
    <source>
        <dbReference type="SAM" id="SignalP"/>
    </source>
</evidence>
<protein>
    <recommendedName>
        <fullName evidence="4">Cysteine-rich transmembrane CYSTM domain-containing protein</fullName>
    </recommendedName>
</protein>
<gene>
    <name evidence="3" type="ORF">PAHAL_6G088500</name>
</gene>
<keyword evidence="2" id="KW-0732">Signal</keyword>
<evidence type="ECO:0000256" key="1">
    <source>
        <dbReference type="SAM" id="Phobius"/>
    </source>
</evidence>